<evidence type="ECO:0000313" key="4">
    <source>
        <dbReference type="Proteomes" id="UP000682733"/>
    </source>
</evidence>
<name>A0A8S2UEI5_9BILA</name>
<proteinExistence type="predicted"/>
<dbReference type="Proteomes" id="UP000677228">
    <property type="component" value="Unassembled WGS sequence"/>
</dbReference>
<feature type="region of interest" description="Disordered" evidence="1">
    <location>
        <begin position="1"/>
        <end position="43"/>
    </location>
</feature>
<gene>
    <name evidence="2" type="ORF">OVA965_LOCUS39206</name>
    <name evidence="3" type="ORF">TMI583_LOCUS40477</name>
</gene>
<accession>A0A8S2UEI5</accession>
<dbReference type="Proteomes" id="UP000682733">
    <property type="component" value="Unassembled WGS sequence"/>
</dbReference>
<feature type="compositionally biased region" description="Polar residues" evidence="1">
    <location>
        <begin position="214"/>
        <end position="223"/>
    </location>
</feature>
<dbReference type="EMBL" id="CAJOBA010062605">
    <property type="protein sequence ID" value="CAF4339120.1"/>
    <property type="molecule type" value="Genomic_DNA"/>
</dbReference>
<evidence type="ECO:0000256" key="1">
    <source>
        <dbReference type="SAM" id="MobiDB-lite"/>
    </source>
</evidence>
<evidence type="ECO:0000313" key="2">
    <source>
        <dbReference type="EMBL" id="CAF1549371.1"/>
    </source>
</evidence>
<sequence length="370" mass="41685">MGNAPTRNPRHKNHQLRKALPKTSPFFRRKPNDGFSTTLPNTNKPRWFQLRRVETPSNQSFHNMTQPIGEIKKWRNPTIAYVPKAYQPLPPLPLRTPPLPPAVTSELQPPGSILASPTLRSPLYRKKLWAAKSRSLNNLDSFITERQVTGFEIDTELPPDVPHDPSFQQLPVDEQIAIARSPVISPSQLSPSVRPPLRRIWYTHLQRQRKYQQPALQKEQSPPVSQPPVYEAFRSSPQRQRLCAKESRSLNNLDSFTTKRQVKGFESDSELSPVVQHNPSLQQLPVDKQIAIRRTLCSSPSSLLPSATVSEPPQQAPSLVSLSSLKREKLCAAPSRSLNDLDSVTTTIISINNHTGKIIFQKSISHVHVG</sequence>
<dbReference type="AlphaFoldDB" id="A0A8S2UEI5"/>
<feature type="compositionally biased region" description="Polar residues" evidence="1">
    <location>
        <begin position="34"/>
        <end position="43"/>
    </location>
</feature>
<reference evidence="3" key="1">
    <citation type="submission" date="2021-02" db="EMBL/GenBank/DDBJ databases">
        <authorList>
            <person name="Nowell W R."/>
        </authorList>
    </citation>
    <scope>NUCLEOTIDE SEQUENCE</scope>
</reference>
<dbReference type="EMBL" id="CAJNOK010040171">
    <property type="protein sequence ID" value="CAF1549371.1"/>
    <property type="molecule type" value="Genomic_DNA"/>
</dbReference>
<comment type="caution">
    <text evidence="3">The sequence shown here is derived from an EMBL/GenBank/DDBJ whole genome shotgun (WGS) entry which is preliminary data.</text>
</comment>
<organism evidence="3 4">
    <name type="scientific">Didymodactylos carnosus</name>
    <dbReference type="NCBI Taxonomy" id="1234261"/>
    <lineage>
        <taxon>Eukaryota</taxon>
        <taxon>Metazoa</taxon>
        <taxon>Spiralia</taxon>
        <taxon>Gnathifera</taxon>
        <taxon>Rotifera</taxon>
        <taxon>Eurotatoria</taxon>
        <taxon>Bdelloidea</taxon>
        <taxon>Philodinida</taxon>
        <taxon>Philodinidae</taxon>
        <taxon>Didymodactylos</taxon>
    </lineage>
</organism>
<feature type="region of interest" description="Disordered" evidence="1">
    <location>
        <begin position="211"/>
        <end position="230"/>
    </location>
</feature>
<evidence type="ECO:0000313" key="3">
    <source>
        <dbReference type="EMBL" id="CAF4339120.1"/>
    </source>
</evidence>
<feature type="compositionally biased region" description="Basic residues" evidence="1">
    <location>
        <begin position="8"/>
        <end position="20"/>
    </location>
</feature>
<protein>
    <submittedName>
        <fullName evidence="3">Uncharacterized protein</fullName>
    </submittedName>
</protein>